<evidence type="ECO:0000256" key="2">
    <source>
        <dbReference type="ARBA" id="ARBA00004978"/>
    </source>
</evidence>
<dbReference type="GO" id="GO:0019491">
    <property type="term" value="P:ectoine biosynthetic process"/>
    <property type="evidence" value="ECO:0007669"/>
    <property type="project" value="UniProtKB-UniPathway"/>
</dbReference>
<evidence type="ECO:0000256" key="9">
    <source>
        <dbReference type="RuleBase" id="RU365045"/>
    </source>
</evidence>
<dbReference type="AlphaFoldDB" id="A0A6A8D7M5"/>
<dbReference type="InterPro" id="IPR016181">
    <property type="entry name" value="Acyl_CoA_acyltransferase"/>
</dbReference>
<protein>
    <recommendedName>
        <fullName evidence="5 9">L-2,4-diaminobutyric acid acetyltransferase</fullName>
        <shortName evidence="9">DABA acetyltransferase</shortName>
        <ecNumber evidence="4 9">2.3.1.178</ecNumber>
    </recommendedName>
</protein>
<dbReference type="InterPro" id="IPR012772">
    <property type="entry name" value="Ectoine_EctA"/>
</dbReference>
<evidence type="ECO:0000256" key="5">
    <source>
        <dbReference type="ARBA" id="ARBA00017935"/>
    </source>
</evidence>
<comment type="pathway">
    <text evidence="2 9">Amine and polyamine biosynthesis; ectoine biosynthesis; L-ectoine from L-aspartate 4-semialdehyde: step 2/3.</text>
</comment>
<dbReference type="Gene3D" id="3.40.630.30">
    <property type="match status" value="1"/>
</dbReference>
<gene>
    <name evidence="9 11" type="primary">ectA</name>
    <name evidence="11" type="ORF">GH741_03580</name>
</gene>
<dbReference type="Pfam" id="PF00583">
    <property type="entry name" value="Acetyltransf_1"/>
    <property type="match status" value="1"/>
</dbReference>
<comment type="function">
    <text evidence="1 9">Catalyzes the acetylation of L-2,4-diaminobutyrate (DABA) to gamma-N-acetyl-alpha,gamma-diaminobutyric acid (ADABA) with acetyl coenzyme A.</text>
</comment>
<accession>A0A6A8D7M5</accession>
<dbReference type="EMBL" id="WJNG01000002">
    <property type="protein sequence ID" value="MRH41753.1"/>
    <property type="molecule type" value="Genomic_DNA"/>
</dbReference>
<keyword evidence="6 9" id="KW-0808">Transferase</keyword>
<name>A0A6A8D7M5_9BACI</name>
<dbReference type="InterPro" id="IPR000182">
    <property type="entry name" value="GNAT_dom"/>
</dbReference>
<dbReference type="EC" id="2.3.1.178" evidence="4 9"/>
<comment type="catalytic activity">
    <reaction evidence="8 9">
        <text>L-2,4-diaminobutanoate + acetyl-CoA = (2S)-4-acetamido-2-aminobutanoate + CoA + H(+)</text>
        <dbReference type="Rhea" id="RHEA:16901"/>
        <dbReference type="ChEBI" id="CHEBI:15378"/>
        <dbReference type="ChEBI" id="CHEBI:57287"/>
        <dbReference type="ChEBI" id="CHEBI:57288"/>
        <dbReference type="ChEBI" id="CHEBI:58761"/>
        <dbReference type="ChEBI" id="CHEBI:58929"/>
        <dbReference type="EC" id="2.3.1.178"/>
    </reaction>
</comment>
<evidence type="ECO:0000256" key="1">
    <source>
        <dbReference type="ARBA" id="ARBA00003741"/>
    </source>
</evidence>
<dbReference type="PROSITE" id="PS51186">
    <property type="entry name" value="GNAT"/>
    <property type="match status" value="1"/>
</dbReference>
<keyword evidence="7 9" id="KW-0012">Acyltransferase</keyword>
<evidence type="ECO:0000256" key="7">
    <source>
        <dbReference type="ARBA" id="ARBA00023315"/>
    </source>
</evidence>
<dbReference type="Proteomes" id="UP000799092">
    <property type="component" value="Unassembled WGS sequence"/>
</dbReference>
<evidence type="ECO:0000256" key="4">
    <source>
        <dbReference type="ARBA" id="ARBA00012355"/>
    </source>
</evidence>
<reference evidence="11" key="1">
    <citation type="submission" date="2019-11" db="EMBL/GenBank/DDBJ databases">
        <authorList>
            <person name="Li J."/>
        </authorList>
    </citation>
    <scope>NUCLEOTIDE SEQUENCE</scope>
    <source>
        <strain evidence="11">B6B</strain>
    </source>
</reference>
<dbReference type="GO" id="GO:0033816">
    <property type="term" value="F:diaminobutyrate acetyltransferase activity"/>
    <property type="evidence" value="ECO:0007669"/>
    <property type="project" value="UniProtKB-EC"/>
</dbReference>
<organism evidence="11 12">
    <name type="scientific">Aquibacillus halophilus</name>
    <dbReference type="NCBI Taxonomy" id="930132"/>
    <lineage>
        <taxon>Bacteria</taxon>
        <taxon>Bacillati</taxon>
        <taxon>Bacillota</taxon>
        <taxon>Bacilli</taxon>
        <taxon>Bacillales</taxon>
        <taxon>Bacillaceae</taxon>
        <taxon>Aquibacillus</taxon>
    </lineage>
</organism>
<sequence length="164" mass="18719">MRKPLLEDGKKIWRLIKETKVLDLNSAYYYTILCKYFTDTCVVAEENGEIVGFISAFREPTEMRSIFVWQVAVDQSQRGKGLASSLLQGLLKRKECSDINYLDTTISPSNEASKALFQKLANTLKTKMVETEILHPSLFPNENHELEQTYRIGPFHQELGGGKQ</sequence>
<comment type="similarity">
    <text evidence="3 9">Belongs to the acetyltransferase family. EctA subfamily.</text>
</comment>
<evidence type="ECO:0000256" key="6">
    <source>
        <dbReference type="ARBA" id="ARBA00022679"/>
    </source>
</evidence>
<evidence type="ECO:0000256" key="3">
    <source>
        <dbReference type="ARBA" id="ARBA00010712"/>
    </source>
</evidence>
<evidence type="ECO:0000259" key="10">
    <source>
        <dbReference type="PROSITE" id="PS51186"/>
    </source>
</evidence>
<comment type="caution">
    <text evidence="11">The sequence shown here is derived from an EMBL/GenBank/DDBJ whole genome shotgun (WGS) entry which is preliminary data.</text>
</comment>
<dbReference type="NCBIfam" id="TIGR02406">
    <property type="entry name" value="ectoine_EctA"/>
    <property type="match status" value="1"/>
</dbReference>
<feature type="domain" description="N-acetyltransferase" evidence="10">
    <location>
        <begin position="1"/>
        <end position="145"/>
    </location>
</feature>
<evidence type="ECO:0000256" key="8">
    <source>
        <dbReference type="ARBA" id="ARBA00048924"/>
    </source>
</evidence>
<evidence type="ECO:0000313" key="11">
    <source>
        <dbReference type="EMBL" id="MRH41753.1"/>
    </source>
</evidence>
<dbReference type="CDD" id="cd04301">
    <property type="entry name" value="NAT_SF"/>
    <property type="match status" value="1"/>
</dbReference>
<proteinExistence type="inferred from homology"/>
<evidence type="ECO:0000313" key="12">
    <source>
        <dbReference type="Proteomes" id="UP000799092"/>
    </source>
</evidence>
<dbReference type="SUPFAM" id="SSF55729">
    <property type="entry name" value="Acyl-CoA N-acyltransferases (Nat)"/>
    <property type="match status" value="1"/>
</dbReference>
<dbReference type="UniPathway" id="UPA00067">
    <property type="reaction ID" value="UER00122"/>
</dbReference>
<keyword evidence="12" id="KW-1185">Reference proteome</keyword>